<evidence type="ECO:0000313" key="1">
    <source>
        <dbReference type="EMBL" id="CAI6334226.1"/>
    </source>
</evidence>
<accession>A0A9W4UG20</accession>
<name>A0A9W4UG20_9PLEO</name>
<evidence type="ECO:0000313" key="2">
    <source>
        <dbReference type="Proteomes" id="UP001152607"/>
    </source>
</evidence>
<gene>
    <name evidence="1" type="ORF">PDIGIT_LOCUS7280</name>
</gene>
<protein>
    <submittedName>
        <fullName evidence="1">Uncharacterized protein</fullName>
    </submittedName>
</protein>
<comment type="caution">
    <text evidence="1">The sequence shown here is derived from an EMBL/GenBank/DDBJ whole genome shotgun (WGS) entry which is preliminary data.</text>
</comment>
<proteinExistence type="predicted"/>
<dbReference type="EMBL" id="CAOQHR010000004">
    <property type="protein sequence ID" value="CAI6334226.1"/>
    <property type="molecule type" value="Genomic_DNA"/>
</dbReference>
<sequence>MGKRWVCRRIHSDSIFVLRYHLVPKKKQENHPPSHLPNLLSTTFLPILPSPFPTSTRPRSIRSRLPPPPRLINIIKIHHHR</sequence>
<organism evidence="1 2">
    <name type="scientific">Periconia digitata</name>
    <dbReference type="NCBI Taxonomy" id="1303443"/>
    <lineage>
        <taxon>Eukaryota</taxon>
        <taxon>Fungi</taxon>
        <taxon>Dikarya</taxon>
        <taxon>Ascomycota</taxon>
        <taxon>Pezizomycotina</taxon>
        <taxon>Dothideomycetes</taxon>
        <taxon>Pleosporomycetidae</taxon>
        <taxon>Pleosporales</taxon>
        <taxon>Massarineae</taxon>
        <taxon>Periconiaceae</taxon>
        <taxon>Periconia</taxon>
    </lineage>
</organism>
<keyword evidence="2" id="KW-1185">Reference proteome</keyword>
<dbReference type="Proteomes" id="UP001152607">
    <property type="component" value="Unassembled WGS sequence"/>
</dbReference>
<dbReference type="AlphaFoldDB" id="A0A9W4UG20"/>
<reference evidence="1" key="1">
    <citation type="submission" date="2023-01" db="EMBL/GenBank/DDBJ databases">
        <authorList>
            <person name="Van Ghelder C."/>
            <person name="Rancurel C."/>
        </authorList>
    </citation>
    <scope>NUCLEOTIDE SEQUENCE</scope>
    <source>
        <strain evidence="1">CNCM I-4278</strain>
    </source>
</reference>